<feature type="transmembrane region" description="Helical" evidence="8">
    <location>
        <begin position="72"/>
        <end position="96"/>
    </location>
</feature>
<feature type="transmembrane region" description="Helical" evidence="8">
    <location>
        <begin position="344"/>
        <end position="366"/>
    </location>
</feature>
<feature type="transmembrane region" description="Helical" evidence="8">
    <location>
        <begin position="37"/>
        <end position="60"/>
    </location>
</feature>
<dbReference type="RefSeq" id="WP_168412578.1">
    <property type="nucleotide sequence ID" value="NZ_JAAXPW010000027.1"/>
</dbReference>
<dbReference type="GO" id="GO:0005886">
    <property type="term" value="C:plasma membrane"/>
    <property type="evidence" value="ECO:0007669"/>
    <property type="project" value="UniProtKB-SubCell"/>
</dbReference>
<keyword evidence="10" id="KW-1185">Reference proteome</keyword>
<name>A0A840Q3S1_URETH</name>
<accession>A0A840Q3S1</accession>
<comment type="caution">
    <text evidence="9">The sequence shown here is derived from an EMBL/GenBank/DDBJ whole genome shotgun (WGS) entry which is preliminary data.</text>
</comment>
<evidence type="ECO:0000256" key="5">
    <source>
        <dbReference type="ARBA" id="ARBA00022847"/>
    </source>
</evidence>
<dbReference type="PRINTS" id="PR00173">
    <property type="entry name" value="EDTRNSPORT"/>
</dbReference>
<protein>
    <submittedName>
        <fullName evidence="9">Na+/H+-dicarboxylate symporter</fullName>
    </submittedName>
</protein>
<dbReference type="EMBL" id="JACHGZ010000025">
    <property type="protein sequence ID" value="MBB5149666.1"/>
    <property type="molecule type" value="Genomic_DNA"/>
</dbReference>
<keyword evidence="2" id="KW-0813">Transport</keyword>
<comment type="subcellular location">
    <subcellularLocation>
        <location evidence="1">Cell membrane</location>
        <topology evidence="1">Multi-pass membrane protein</topology>
    </subcellularLocation>
</comment>
<evidence type="ECO:0000256" key="7">
    <source>
        <dbReference type="ARBA" id="ARBA00023136"/>
    </source>
</evidence>
<dbReference type="Proteomes" id="UP000557217">
    <property type="component" value="Unassembled WGS sequence"/>
</dbReference>
<dbReference type="GO" id="GO:0006835">
    <property type="term" value="P:dicarboxylic acid transport"/>
    <property type="evidence" value="ECO:0007669"/>
    <property type="project" value="UniProtKB-ARBA"/>
</dbReference>
<dbReference type="PANTHER" id="PTHR42865:SF7">
    <property type="entry name" value="PROTON_GLUTAMATE-ASPARTATE SYMPORTER"/>
    <property type="match status" value="1"/>
</dbReference>
<dbReference type="InterPro" id="IPR001991">
    <property type="entry name" value="Na-dicarboxylate_symporter"/>
</dbReference>
<dbReference type="InterPro" id="IPR036458">
    <property type="entry name" value="Na:dicarbo_symporter_sf"/>
</dbReference>
<keyword evidence="4 8" id="KW-0812">Transmembrane</keyword>
<dbReference type="InterPro" id="IPR018107">
    <property type="entry name" value="Na-dicarboxylate_symporter_CS"/>
</dbReference>
<evidence type="ECO:0000313" key="10">
    <source>
        <dbReference type="Proteomes" id="UP000557217"/>
    </source>
</evidence>
<dbReference type="SUPFAM" id="SSF118215">
    <property type="entry name" value="Proton glutamate symport protein"/>
    <property type="match status" value="1"/>
</dbReference>
<gene>
    <name evidence="9" type="ORF">HNR36_002058</name>
</gene>
<organism evidence="9 10">
    <name type="scientific">Ureibacillus thermosphaericus</name>
    <dbReference type="NCBI Taxonomy" id="51173"/>
    <lineage>
        <taxon>Bacteria</taxon>
        <taxon>Bacillati</taxon>
        <taxon>Bacillota</taxon>
        <taxon>Bacilli</taxon>
        <taxon>Bacillales</taxon>
        <taxon>Caryophanaceae</taxon>
        <taxon>Ureibacillus</taxon>
    </lineage>
</organism>
<evidence type="ECO:0000256" key="6">
    <source>
        <dbReference type="ARBA" id="ARBA00022989"/>
    </source>
</evidence>
<evidence type="ECO:0000256" key="1">
    <source>
        <dbReference type="ARBA" id="ARBA00004651"/>
    </source>
</evidence>
<feature type="transmembrane region" description="Helical" evidence="8">
    <location>
        <begin position="205"/>
        <end position="226"/>
    </location>
</feature>
<keyword evidence="7 8" id="KW-0472">Membrane</keyword>
<feature type="transmembrane region" description="Helical" evidence="8">
    <location>
        <begin position="7"/>
        <end position="25"/>
    </location>
</feature>
<evidence type="ECO:0000256" key="4">
    <source>
        <dbReference type="ARBA" id="ARBA00022692"/>
    </source>
</evidence>
<evidence type="ECO:0000256" key="8">
    <source>
        <dbReference type="SAM" id="Phobius"/>
    </source>
</evidence>
<feature type="transmembrane region" description="Helical" evidence="8">
    <location>
        <begin position="178"/>
        <end position="199"/>
    </location>
</feature>
<evidence type="ECO:0000313" key="9">
    <source>
        <dbReference type="EMBL" id="MBB5149666.1"/>
    </source>
</evidence>
<feature type="transmembrane region" description="Helical" evidence="8">
    <location>
        <begin position="140"/>
        <end position="157"/>
    </location>
</feature>
<sequence length="408" mass="43069">MRKIGLLTQILIAFVLAIIVGVIVGPSIEVVKPLGDLFLRLIKFIIVPLVLASLVIGIAGTGDIKRIGRMGGITFAYYLITTAIAVIIGLILANIFKPGSGLNLTISEEAAEPKEVPGVIDTLLNIIPTNPIQSMVDANMLQIIFFALFLGVAITLVGDRAKPVYDFFDGLAEIMYKITHIVMKVAPIGIFGLIAPVVGQYGASVLLPLIKLILVVYIGCILHALIVYSSSVKFLANYSPVKFFKGILPASLVAFSSSSSSATLPITIQNTEENLGVSKKVSSFVLPLGATINMDGTALYQGVCVLFIAQFLGVDLSFTQQLIIVLTATLASIGTAGVPGAGLIMLTMVITAVGLPLEALALVAGVDRVLDMIRTSINVTGDASAAVVVQAFEISKERNPRDDSLSNM</sequence>
<keyword evidence="3" id="KW-1003">Cell membrane</keyword>
<dbReference type="FunFam" id="1.10.3860.10:FF:000001">
    <property type="entry name" value="C4-dicarboxylate transport protein"/>
    <property type="match status" value="1"/>
</dbReference>
<evidence type="ECO:0000256" key="2">
    <source>
        <dbReference type="ARBA" id="ARBA00022448"/>
    </source>
</evidence>
<dbReference type="AlphaFoldDB" id="A0A840Q3S1"/>
<dbReference type="Gene3D" id="1.10.3860.10">
    <property type="entry name" value="Sodium:dicarboxylate symporter"/>
    <property type="match status" value="1"/>
</dbReference>
<keyword evidence="5" id="KW-0769">Symport</keyword>
<proteinExistence type="predicted"/>
<dbReference type="GO" id="GO:0015293">
    <property type="term" value="F:symporter activity"/>
    <property type="evidence" value="ECO:0007669"/>
    <property type="project" value="UniProtKB-KW"/>
</dbReference>
<dbReference type="PANTHER" id="PTHR42865">
    <property type="entry name" value="PROTON/GLUTAMATE-ASPARTATE SYMPORTER"/>
    <property type="match status" value="1"/>
</dbReference>
<dbReference type="PROSITE" id="PS00714">
    <property type="entry name" value="NA_DICARBOXYL_SYMP_2"/>
    <property type="match status" value="1"/>
</dbReference>
<evidence type="ECO:0000256" key="3">
    <source>
        <dbReference type="ARBA" id="ARBA00022475"/>
    </source>
</evidence>
<dbReference type="Pfam" id="PF00375">
    <property type="entry name" value="SDF"/>
    <property type="match status" value="1"/>
</dbReference>
<keyword evidence="6 8" id="KW-1133">Transmembrane helix</keyword>
<reference evidence="9 10" key="1">
    <citation type="submission" date="2020-08" db="EMBL/GenBank/DDBJ databases">
        <title>Genomic Encyclopedia of Type Strains, Phase IV (KMG-IV): sequencing the most valuable type-strain genomes for metagenomic binning, comparative biology and taxonomic classification.</title>
        <authorList>
            <person name="Goeker M."/>
        </authorList>
    </citation>
    <scope>NUCLEOTIDE SEQUENCE [LARGE SCALE GENOMIC DNA]</scope>
    <source>
        <strain evidence="9 10">DSM 10633</strain>
    </source>
</reference>